<keyword evidence="3" id="KW-1185">Reference proteome</keyword>
<organism evidence="2 3">
    <name type="scientific">Streptomyces spectabilis</name>
    <dbReference type="NCBI Taxonomy" id="68270"/>
    <lineage>
        <taxon>Bacteria</taxon>
        <taxon>Bacillati</taxon>
        <taxon>Actinomycetota</taxon>
        <taxon>Actinomycetes</taxon>
        <taxon>Kitasatosporales</taxon>
        <taxon>Streptomycetaceae</taxon>
        <taxon>Streptomyces</taxon>
    </lineage>
</organism>
<evidence type="ECO:0000313" key="3">
    <source>
        <dbReference type="Proteomes" id="UP000549009"/>
    </source>
</evidence>
<proteinExistence type="predicted"/>
<evidence type="ECO:0000313" key="2">
    <source>
        <dbReference type="EMBL" id="MBB5109454.1"/>
    </source>
</evidence>
<evidence type="ECO:0000256" key="1">
    <source>
        <dbReference type="SAM" id="Phobius"/>
    </source>
</evidence>
<reference evidence="2 3" key="1">
    <citation type="submission" date="2020-08" db="EMBL/GenBank/DDBJ databases">
        <title>Genomic Encyclopedia of Type Strains, Phase III (KMG-III): the genomes of soil and plant-associated and newly described type strains.</title>
        <authorList>
            <person name="Whitman W."/>
        </authorList>
    </citation>
    <scope>NUCLEOTIDE SEQUENCE [LARGE SCALE GENOMIC DNA]</scope>
    <source>
        <strain evidence="2 3">CECT 3146</strain>
    </source>
</reference>
<feature type="transmembrane region" description="Helical" evidence="1">
    <location>
        <begin position="39"/>
        <end position="58"/>
    </location>
</feature>
<dbReference type="AlphaFoldDB" id="A0A7W8EZQ9"/>
<dbReference type="RefSeq" id="WP_184926420.1">
    <property type="nucleotide sequence ID" value="NZ_BMSQ01000033.1"/>
</dbReference>
<keyword evidence="1" id="KW-0472">Membrane</keyword>
<accession>A0A7W8EZQ9</accession>
<protein>
    <submittedName>
        <fullName evidence="2">Uncharacterized protein</fullName>
    </submittedName>
</protein>
<dbReference type="EMBL" id="JACHJD010000028">
    <property type="protein sequence ID" value="MBB5109454.1"/>
    <property type="molecule type" value="Genomic_DNA"/>
</dbReference>
<feature type="transmembrane region" description="Helical" evidence="1">
    <location>
        <begin position="64"/>
        <end position="83"/>
    </location>
</feature>
<sequence length="89" mass="9634">MSPDQYQFRSQGHGVPLPSGCEAIMPFSTAFETADDFSVTARGAFFIALLVLPLIAISGTLTPFTLTLMTVAAAAGQSTYVVYRRVRRM</sequence>
<dbReference type="Proteomes" id="UP000549009">
    <property type="component" value="Unassembled WGS sequence"/>
</dbReference>
<gene>
    <name evidence="2" type="ORF">FHS40_008582</name>
</gene>
<comment type="caution">
    <text evidence="2">The sequence shown here is derived from an EMBL/GenBank/DDBJ whole genome shotgun (WGS) entry which is preliminary data.</text>
</comment>
<name>A0A7W8EZQ9_STRST</name>
<keyword evidence="1" id="KW-0812">Transmembrane</keyword>
<keyword evidence="1" id="KW-1133">Transmembrane helix</keyword>